<accession>A0ABU7CGB9</accession>
<reference evidence="2 3" key="1">
    <citation type="submission" date="2021-07" db="EMBL/GenBank/DDBJ databases">
        <authorList>
            <person name="Palmer J.M."/>
        </authorList>
    </citation>
    <scope>NUCLEOTIDE SEQUENCE [LARGE SCALE GENOMIC DNA]</scope>
    <source>
        <strain evidence="2 3">AT_MEX2019</strain>
        <tissue evidence="2">Muscle</tissue>
    </source>
</reference>
<name>A0ABU7CGB9_9TELE</name>
<protein>
    <submittedName>
        <fullName evidence="2">Uncharacterized protein</fullName>
    </submittedName>
</protein>
<dbReference type="EMBL" id="JAHUTI010091283">
    <property type="protein sequence ID" value="MED6261996.1"/>
    <property type="molecule type" value="Genomic_DNA"/>
</dbReference>
<feature type="transmembrane region" description="Helical" evidence="1">
    <location>
        <begin position="72"/>
        <end position="95"/>
    </location>
</feature>
<organism evidence="2 3">
    <name type="scientific">Ataeniobius toweri</name>
    <dbReference type="NCBI Taxonomy" id="208326"/>
    <lineage>
        <taxon>Eukaryota</taxon>
        <taxon>Metazoa</taxon>
        <taxon>Chordata</taxon>
        <taxon>Craniata</taxon>
        <taxon>Vertebrata</taxon>
        <taxon>Euteleostomi</taxon>
        <taxon>Actinopterygii</taxon>
        <taxon>Neopterygii</taxon>
        <taxon>Teleostei</taxon>
        <taxon>Neoteleostei</taxon>
        <taxon>Acanthomorphata</taxon>
        <taxon>Ovalentaria</taxon>
        <taxon>Atherinomorphae</taxon>
        <taxon>Cyprinodontiformes</taxon>
        <taxon>Goodeidae</taxon>
        <taxon>Ataeniobius</taxon>
    </lineage>
</organism>
<evidence type="ECO:0000313" key="2">
    <source>
        <dbReference type="EMBL" id="MED6261996.1"/>
    </source>
</evidence>
<evidence type="ECO:0000256" key="1">
    <source>
        <dbReference type="SAM" id="Phobius"/>
    </source>
</evidence>
<dbReference type="Proteomes" id="UP001345963">
    <property type="component" value="Unassembled WGS sequence"/>
</dbReference>
<keyword evidence="1" id="KW-1133">Transmembrane helix</keyword>
<keyword evidence="1" id="KW-0812">Transmembrane</keyword>
<gene>
    <name evidence="2" type="ORF">ATANTOWER_013129</name>
</gene>
<evidence type="ECO:0000313" key="3">
    <source>
        <dbReference type="Proteomes" id="UP001345963"/>
    </source>
</evidence>
<keyword evidence="3" id="KW-1185">Reference proteome</keyword>
<comment type="caution">
    <text evidence="2">The sequence shown here is derived from an EMBL/GenBank/DDBJ whole genome shotgun (WGS) entry which is preliminary data.</text>
</comment>
<sequence length="108" mass="12524">MHTFKGKLERPVKLTVMFLDCRRKPKYPERTHTCTGRTSKLQAERLHTGIQTQDLLAARQQYYQLHHRAAQLLYYGLSKFIAAHTFVLVLFAPYASMLGFPQNINGMI</sequence>
<proteinExistence type="predicted"/>
<keyword evidence="1" id="KW-0472">Membrane</keyword>